<evidence type="ECO:0000256" key="6">
    <source>
        <dbReference type="SAM" id="MobiDB-lite"/>
    </source>
</evidence>
<protein>
    <recommendedName>
        <fullName evidence="5">Nucleolar protein 10</fullName>
    </recommendedName>
</protein>
<dbReference type="PANTHER" id="PTHR13305">
    <property type="entry name" value="RIBOSOME BIOGENESIS PROTEIN NOP10"/>
    <property type="match status" value="1"/>
</dbReference>
<evidence type="ECO:0000256" key="2">
    <source>
        <dbReference type="ARBA" id="ARBA00022517"/>
    </source>
</evidence>
<dbReference type="SUPFAM" id="SSF144210">
    <property type="entry name" value="Nop10-like SnoRNP"/>
    <property type="match status" value="1"/>
</dbReference>
<dbReference type="Pfam" id="PF04135">
    <property type="entry name" value="Nop10p"/>
    <property type="match status" value="1"/>
</dbReference>
<comment type="caution">
    <text evidence="7">The sequence shown here is derived from an EMBL/GenBank/DDBJ whole genome shotgun (WGS) entry which is preliminary data.</text>
</comment>
<evidence type="ECO:0000313" key="8">
    <source>
        <dbReference type="Proteomes" id="UP001630127"/>
    </source>
</evidence>
<dbReference type="InterPro" id="IPR007264">
    <property type="entry name" value="H/ACA_rnp_Nop10"/>
</dbReference>
<evidence type="ECO:0000256" key="4">
    <source>
        <dbReference type="ARBA" id="ARBA00023274"/>
    </source>
</evidence>
<reference evidence="7 8" key="1">
    <citation type="submission" date="2024-11" db="EMBL/GenBank/DDBJ databases">
        <title>A near-complete genome assembly of Cinchona calisaya.</title>
        <authorList>
            <person name="Lian D.C."/>
            <person name="Zhao X.W."/>
            <person name="Wei L."/>
        </authorList>
    </citation>
    <scope>NUCLEOTIDE SEQUENCE [LARGE SCALE GENOMIC DNA]</scope>
    <source>
        <tissue evidence="7">Nenye</tissue>
    </source>
</reference>
<comment type="similarity">
    <text evidence="1">Belongs to the NOP10 family.</text>
</comment>
<evidence type="ECO:0000256" key="5">
    <source>
        <dbReference type="ARBA" id="ARBA00030185"/>
    </source>
</evidence>
<keyword evidence="3" id="KW-0698">rRNA processing</keyword>
<feature type="region of interest" description="Disordered" evidence="6">
    <location>
        <begin position="169"/>
        <end position="208"/>
    </location>
</feature>
<keyword evidence="2" id="KW-0690">Ribosome biogenesis</keyword>
<evidence type="ECO:0000256" key="1">
    <source>
        <dbReference type="ARBA" id="ARBA00009462"/>
    </source>
</evidence>
<accession>A0ABD2XV30</accession>
<feature type="compositionally biased region" description="Basic and acidic residues" evidence="6">
    <location>
        <begin position="182"/>
        <end position="197"/>
    </location>
</feature>
<keyword evidence="4" id="KW-0687">Ribonucleoprotein</keyword>
<organism evidence="7 8">
    <name type="scientific">Cinchona calisaya</name>
    <dbReference type="NCBI Taxonomy" id="153742"/>
    <lineage>
        <taxon>Eukaryota</taxon>
        <taxon>Viridiplantae</taxon>
        <taxon>Streptophyta</taxon>
        <taxon>Embryophyta</taxon>
        <taxon>Tracheophyta</taxon>
        <taxon>Spermatophyta</taxon>
        <taxon>Magnoliopsida</taxon>
        <taxon>eudicotyledons</taxon>
        <taxon>Gunneridae</taxon>
        <taxon>Pentapetalae</taxon>
        <taxon>asterids</taxon>
        <taxon>lamiids</taxon>
        <taxon>Gentianales</taxon>
        <taxon>Rubiaceae</taxon>
        <taxon>Cinchonoideae</taxon>
        <taxon>Cinchoneae</taxon>
        <taxon>Cinchona</taxon>
    </lineage>
</organism>
<proteinExistence type="inferred from homology"/>
<evidence type="ECO:0000313" key="7">
    <source>
        <dbReference type="EMBL" id="KAL3497313.1"/>
    </source>
</evidence>
<name>A0ABD2XV30_9GENT</name>
<dbReference type="GO" id="GO:0006364">
    <property type="term" value="P:rRNA processing"/>
    <property type="evidence" value="ECO:0007669"/>
    <property type="project" value="UniProtKB-KW"/>
</dbReference>
<dbReference type="PANTHER" id="PTHR13305:SF6">
    <property type="entry name" value="H_ACA RIBONUCLEOPROTEIN COMPLEX SUBUNIT 3-LIKE PROTEIN"/>
    <property type="match status" value="1"/>
</dbReference>
<dbReference type="EMBL" id="JBJUIK010000017">
    <property type="protein sequence ID" value="KAL3497313.1"/>
    <property type="molecule type" value="Genomic_DNA"/>
</dbReference>
<evidence type="ECO:0000256" key="3">
    <source>
        <dbReference type="ARBA" id="ARBA00022552"/>
    </source>
</evidence>
<dbReference type="InterPro" id="IPR036756">
    <property type="entry name" value="H/ACA_rnp_Nop10_sf"/>
</dbReference>
<sequence length="288" mass="32585">MKWSWTGTTGGTTAFKGRQTGYGIWKTSAKAALYARLCASITEKGIYLSVVVRERQAEAEAEAEEDDLGGKNLERLKPKARTEEVGRKEWDQRRKDCGRGSLVVSMFDVGSNDAMEERRVRENHFNLANGKWITLRVRNERRAELPYGLRRPVLRHSRRTATLGVYYPMNREKGLGTGPQKLSEREPLGSPPERVDPFDTNMISPHQITPRRPACLSQKETERLASGLAGYYRTGLDSARIDKESPLGLVTHSAHPARFSPDDKHSRQRVLLKKRFGLLPTQSPPPKY</sequence>
<dbReference type="AlphaFoldDB" id="A0ABD2XV30"/>
<gene>
    <name evidence="7" type="ORF">ACH5RR_040045</name>
</gene>
<keyword evidence="8" id="KW-1185">Reference proteome</keyword>
<dbReference type="GO" id="GO:1990904">
    <property type="term" value="C:ribonucleoprotein complex"/>
    <property type="evidence" value="ECO:0007669"/>
    <property type="project" value="UniProtKB-KW"/>
</dbReference>
<dbReference type="Proteomes" id="UP001630127">
    <property type="component" value="Unassembled WGS sequence"/>
</dbReference>
<dbReference type="Gene3D" id="2.20.28.40">
    <property type="entry name" value="H/ACA ribonucleoprotein complex, subunit Nop10"/>
    <property type="match status" value="1"/>
</dbReference>